<evidence type="ECO:0000256" key="4">
    <source>
        <dbReference type="ARBA" id="ARBA00022842"/>
    </source>
</evidence>
<evidence type="ECO:0000256" key="2">
    <source>
        <dbReference type="ARBA" id="ARBA00022723"/>
    </source>
</evidence>
<gene>
    <name evidence="5" type="ORF">HPB52_023748</name>
</gene>
<comment type="cofactor">
    <cofactor evidence="1">
        <name>Mg(2+)</name>
        <dbReference type="ChEBI" id="CHEBI:18420"/>
    </cofactor>
</comment>
<evidence type="ECO:0000313" key="5">
    <source>
        <dbReference type="EMBL" id="KAH7963875.1"/>
    </source>
</evidence>
<dbReference type="GO" id="GO:0046872">
    <property type="term" value="F:metal ion binding"/>
    <property type="evidence" value="ECO:0007669"/>
    <property type="project" value="UniProtKB-KW"/>
</dbReference>
<organism evidence="5 6">
    <name type="scientific">Rhipicephalus sanguineus</name>
    <name type="common">Brown dog tick</name>
    <name type="synonym">Ixodes sanguineus</name>
    <dbReference type="NCBI Taxonomy" id="34632"/>
    <lineage>
        <taxon>Eukaryota</taxon>
        <taxon>Metazoa</taxon>
        <taxon>Ecdysozoa</taxon>
        <taxon>Arthropoda</taxon>
        <taxon>Chelicerata</taxon>
        <taxon>Arachnida</taxon>
        <taxon>Acari</taxon>
        <taxon>Parasitiformes</taxon>
        <taxon>Ixodida</taxon>
        <taxon>Ixodoidea</taxon>
        <taxon>Ixodidae</taxon>
        <taxon>Rhipicephalinae</taxon>
        <taxon>Rhipicephalus</taxon>
        <taxon>Rhipicephalus</taxon>
    </lineage>
</organism>
<evidence type="ECO:0000313" key="6">
    <source>
        <dbReference type="Proteomes" id="UP000821837"/>
    </source>
</evidence>
<sequence length="358" mass="41040">MWNVRGFHEKSKERDILSFAQTQDIDILFLQEANFRSPVDGVTFRRDFHVDAFFSLTNSRACGVGIIFVSGRFRQRLLCAFGANGRMLMLDVYTDGKRVRFVNLYAPVTRSDTNSFYKELHKLLLGPLPHVLLGHFHCVVDSQRDVKGPGRGESTYHAKEFLKTLRHLKLTDAWVHLHSDPFVPTRTSKTMASRIDRTSLPDYLLPSVVAWEALVLPNNLAGKSEHLPLATTVIGCPGPRNCNLSWRLDPTLLQDKDCAQGLRDCIQESLGNAPQRNPHTWDSLKEVWKTLLQKEGRARKRRVSAQMDEILYRMPIIRGAESLTSCTRDYLDSLEVTYTRLLRRYTRRPTKVQDLSDN</sequence>
<dbReference type="InterPro" id="IPR004808">
    <property type="entry name" value="AP_endonuc_1"/>
</dbReference>
<evidence type="ECO:0000256" key="3">
    <source>
        <dbReference type="ARBA" id="ARBA00022801"/>
    </source>
</evidence>
<dbReference type="GO" id="GO:0006284">
    <property type="term" value="P:base-excision repair"/>
    <property type="evidence" value="ECO:0007669"/>
    <property type="project" value="TreeGrafter"/>
</dbReference>
<dbReference type="AlphaFoldDB" id="A0A9D4Q3J3"/>
<reference evidence="5" key="1">
    <citation type="journal article" date="2020" name="Cell">
        <title>Large-Scale Comparative Analyses of Tick Genomes Elucidate Their Genetic Diversity and Vector Capacities.</title>
        <authorList>
            <consortium name="Tick Genome and Microbiome Consortium (TIGMIC)"/>
            <person name="Jia N."/>
            <person name="Wang J."/>
            <person name="Shi W."/>
            <person name="Du L."/>
            <person name="Sun Y."/>
            <person name="Zhan W."/>
            <person name="Jiang J.F."/>
            <person name="Wang Q."/>
            <person name="Zhang B."/>
            <person name="Ji P."/>
            <person name="Bell-Sakyi L."/>
            <person name="Cui X.M."/>
            <person name="Yuan T.T."/>
            <person name="Jiang B.G."/>
            <person name="Yang W.F."/>
            <person name="Lam T.T."/>
            <person name="Chang Q.C."/>
            <person name="Ding S.J."/>
            <person name="Wang X.J."/>
            <person name="Zhu J.G."/>
            <person name="Ruan X.D."/>
            <person name="Zhao L."/>
            <person name="Wei J.T."/>
            <person name="Ye R.Z."/>
            <person name="Que T.C."/>
            <person name="Du C.H."/>
            <person name="Zhou Y.H."/>
            <person name="Cheng J.X."/>
            <person name="Dai P.F."/>
            <person name="Guo W.B."/>
            <person name="Han X.H."/>
            <person name="Huang E.J."/>
            <person name="Li L.F."/>
            <person name="Wei W."/>
            <person name="Gao Y.C."/>
            <person name="Liu J.Z."/>
            <person name="Shao H.Z."/>
            <person name="Wang X."/>
            <person name="Wang C.C."/>
            <person name="Yang T.C."/>
            <person name="Huo Q.B."/>
            <person name="Li W."/>
            <person name="Chen H.Y."/>
            <person name="Chen S.E."/>
            <person name="Zhou L.G."/>
            <person name="Ni X.B."/>
            <person name="Tian J.H."/>
            <person name="Sheng Y."/>
            <person name="Liu T."/>
            <person name="Pan Y.S."/>
            <person name="Xia L.Y."/>
            <person name="Li J."/>
            <person name="Zhao F."/>
            <person name="Cao W.C."/>
        </authorList>
    </citation>
    <scope>NUCLEOTIDE SEQUENCE</scope>
    <source>
        <strain evidence="5">Rsan-2018</strain>
    </source>
</reference>
<proteinExistence type="predicted"/>
<dbReference type="EMBL" id="JABSTV010001249">
    <property type="protein sequence ID" value="KAH7963875.1"/>
    <property type="molecule type" value="Genomic_DNA"/>
</dbReference>
<name>A0A9D4Q3J3_RHISA</name>
<reference evidence="5" key="2">
    <citation type="submission" date="2021-09" db="EMBL/GenBank/DDBJ databases">
        <authorList>
            <person name="Jia N."/>
            <person name="Wang J."/>
            <person name="Shi W."/>
            <person name="Du L."/>
            <person name="Sun Y."/>
            <person name="Zhan W."/>
            <person name="Jiang J."/>
            <person name="Wang Q."/>
            <person name="Zhang B."/>
            <person name="Ji P."/>
            <person name="Sakyi L.B."/>
            <person name="Cui X."/>
            <person name="Yuan T."/>
            <person name="Jiang B."/>
            <person name="Yang W."/>
            <person name="Lam T.T.-Y."/>
            <person name="Chang Q."/>
            <person name="Ding S."/>
            <person name="Wang X."/>
            <person name="Zhu J."/>
            <person name="Ruan X."/>
            <person name="Zhao L."/>
            <person name="Wei J."/>
            <person name="Que T."/>
            <person name="Du C."/>
            <person name="Cheng J."/>
            <person name="Dai P."/>
            <person name="Han X."/>
            <person name="Huang E."/>
            <person name="Gao Y."/>
            <person name="Liu J."/>
            <person name="Shao H."/>
            <person name="Ye R."/>
            <person name="Li L."/>
            <person name="Wei W."/>
            <person name="Wang X."/>
            <person name="Wang C."/>
            <person name="Huo Q."/>
            <person name="Li W."/>
            <person name="Guo W."/>
            <person name="Chen H."/>
            <person name="Chen S."/>
            <person name="Zhou L."/>
            <person name="Zhou L."/>
            <person name="Ni X."/>
            <person name="Tian J."/>
            <person name="Zhou Y."/>
            <person name="Sheng Y."/>
            <person name="Liu T."/>
            <person name="Pan Y."/>
            <person name="Xia L."/>
            <person name="Li J."/>
            <person name="Zhao F."/>
            <person name="Cao W."/>
        </authorList>
    </citation>
    <scope>NUCLEOTIDE SEQUENCE</scope>
    <source>
        <strain evidence="5">Rsan-2018</strain>
        <tissue evidence="5">Larvae</tissue>
    </source>
</reference>
<keyword evidence="4" id="KW-0460">Magnesium</keyword>
<dbReference type="PANTHER" id="PTHR22748">
    <property type="entry name" value="AP ENDONUCLEASE"/>
    <property type="match status" value="1"/>
</dbReference>
<dbReference type="InterPro" id="IPR036691">
    <property type="entry name" value="Endo/exonu/phosph_ase_sf"/>
</dbReference>
<keyword evidence="3" id="KW-0378">Hydrolase</keyword>
<dbReference type="GO" id="GO:0008081">
    <property type="term" value="F:phosphoric diester hydrolase activity"/>
    <property type="evidence" value="ECO:0007669"/>
    <property type="project" value="TreeGrafter"/>
</dbReference>
<dbReference type="PANTHER" id="PTHR22748:SF26">
    <property type="entry name" value="ENDONUCLEASE_EXONUCLEASE_PHOSPHATASE DOMAIN-CONTAINING PROTEIN"/>
    <property type="match status" value="1"/>
</dbReference>
<dbReference type="GO" id="GO:0008311">
    <property type="term" value="F:double-stranded DNA 3'-5' DNA exonuclease activity"/>
    <property type="evidence" value="ECO:0007669"/>
    <property type="project" value="TreeGrafter"/>
</dbReference>
<dbReference type="Proteomes" id="UP000821837">
    <property type="component" value="Chromosome 3"/>
</dbReference>
<accession>A0A9D4Q3J3</accession>
<dbReference type="GO" id="GO:0003906">
    <property type="term" value="F:DNA-(apurinic or apyrimidinic site) endonuclease activity"/>
    <property type="evidence" value="ECO:0007669"/>
    <property type="project" value="TreeGrafter"/>
</dbReference>
<evidence type="ECO:0000256" key="1">
    <source>
        <dbReference type="ARBA" id="ARBA00001946"/>
    </source>
</evidence>
<dbReference type="SUPFAM" id="SSF56219">
    <property type="entry name" value="DNase I-like"/>
    <property type="match status" value="1"/>
</dbReference>
<evidence type="ECO:0008006" key="7">
    <source>
        <dbReference type="Google" id="ProtNLM"/>
    </source>
</evidence>
<comment type="caution">
    <text evidence="5">The sequence shown here is derived from an EMBL/GenBank/DDBJ whole genome shotgun (WGS) entry which is preliminary data.</text>
</comment>
<dbReference type="GO" id="GO:0005634">
    <property type="term" value="C:nucleus"/>
    <property type="evidence" value="ECO:0007669"/>
    <property type="project" value="TreeGrafter"/>
</dbReference>
<protein>
    <recommendedName>
        <fullName evidence="7">Endonuclease/exonuclease/phosphatase domain-containing protein</fullName>
    </recommendedName>
</protein>
<keyword evidence="6" id="KW-1185">Reference proteome</keyword>
<keyword evidence="2" id="KW-0479">Metal-binding</keyword>
<dbReference type="Gene3D" id="3.60.10.10">
    <property type="entry name" value="Endonuclease/exonuclease/phosphatase"/>
    <property type="match status" value="1"/>
</dbReference>